<dbReference type="InterPro" id="IPR001387">
    <property type="entry name" value="Cro/C1-type_HTH"/>
</dbReference>
<evidence type="ECO:0000259" key="1">
    <source>
        <dbReference type="PROSITE" id="PS50943"/>
    </source>
</evidence>
<dbReference type="CDD" id="cd00093">
    <property type="entry name" value="HTH_XRE"/>
    <property type="match status" value="1"/>
</dbReference>
<organism evidence="2 3">
    <name type="scientific">Streptomyces luteireticuli</name>
    <dbReference type="NCBI Taxonomy" id="173858"/>
    <lineage>
        <taxon>Bacteria</taxon>
        <taxon>Bacillati</taxon>
        <taxon>Actinomycetota</taxon>
        <taxon>Actinomycetes</taxon>
        <taxon>Kitasatosporales</taxon>
        <taxon>Streptomycetaceae</taxon>
        <taxon>Streptomyces</taxon>
    </lineage>
</organism>
<accession>A0ABN0Z6Q0</accession>
<dbReference type="Proteomes" id="UP001500879">
    <property type="component" value="Unassembled WGS sequence"/>
</dbReference>
<gene>
    <name evidence="2" type="ORF">GCM10010357_67250</name>
</gene>
<dbReference type="Pfam" id="PF13560">
    <property type="entry name" value="HTH_31"/>
    <property type="match status" value="1"/>
</dbReference>
<reference evidence="2 3" key="1">
    <citation type="journal article" date="2019" name="Int. J. Syst. Evol. Microbiol.">
        <title>The Global Catalogue of Microorganisms (GCM) 10K type strain sequencing project: providing services to taxonomists for standard genome sequencing and annotation.</title>
        <authorList>
            <consortium name="The Broad Institute Genomics Platform"/>
            <consortium name="The Broad Institute Genome Sequencing Center for Infectious Disease"/>
            <person name="Wu L."/>
            <person name="Ma J."/>
        </authorList>
    </citation>
    <scope>NUCLEOTIDE SEQUENCE [LARGE SCALE GENOMIC DNA]</scope>
    <source>
        <strain evidence="2 3">JCM 4788</strain>
    </source>
</reference>
<dbReference type="Pfam" id="PF19054">
    <property type="entry name" value="DUF5753"/>
    <property type="match status" value="1"/>
</dbReference>
<sequence>MAAETDSPDPTSSLLAFFGSELRRVRTEARKSQGETAKLAHTTQAMISYVEAAKRVPSEDLARDLDLAFGTGGHFGRLYPLVIKFAYPSWFLPFVELEREASTFRSFEGQVIPGLLQTEDYIRSLYSAVRPDNLDELVAGRVTRQEIFEREMPPHTWFIMDEHVLLRRIGGPVVMGAQLERLLVAGESPRTVIQVIPASVAAHPGLEGPFMILGFEEGEDVLYVDGFTRGHMTAEPTDVGTAARTYDLLRATALSPQASAELIEARLKELHK</sequence>
<dbReference type="SUPFAM" id="SSF47413">
    <property type="entry name" value="lambda repressor-like DNA-binding domains"/>
    <property type="match status" value="1"/>
</dbReference>
<protein>
    <submittedName>
        <fullName evidence="2">Helix-turn-helix transcriptional regulator</fullName>
    </submittedName>
</protein>
<comment type="caution">
    <text evidence="2">The sequence shown here is derived from an EMBL/GenBank/DDBJ whole genome shotgun (WGS) entry which is preliminary data.</text>
</comment>
<dbReference type="RefSeq" id="WP_344032510.1">
    <property type="nucleotide sequence ID" value="NZ_BAAABX010000086.1"/>
</dbReference>
<dbReference type="EMBL" id="BAAABX010000086">
    <property type="protein sequence ID" value="GAA0436359.1"/>
    <property type="molecule type" value="Genomic_DNA"/>
</dbReference>
<dbReference type="InterPro" id="IPR010982">
    <property type="entry name" value="Lambda_DNA-bd_dom_sf"/>
</dbReference>
<dbReference type="PROSITE" id="PS50943">
    <property type="entry name" value="HTH_CROC1"/>
    <property type="match status" value="1"/>
</dbReference>
<proteinExistence type="predicted"/>
<evidence type="ECO:0000313" key="2">
    <source>
        <dbReference type="EMBL" id="GAA0436359.1"/>
    </source>
</evidence>
<dbReference type="InterPro" id="IPR043917">
    <property type="entry name" value="DUF5753"/>
</dbReference>
<evidence type="ECO:0000313" key="3">
    <source>
        <dbReference type="Proteomes" id="UP001500879"/>
    </source>
</evidence>
<name>A0ABN0Z6Q0_9ACTN</name>
<feature type="domain" description="HTH cro/C1-type" evidence="1">
    <location>
        <begin position="22"/>
        <end position="75"/>
    </location>
</feature>
<dbReference type="SMART" id="SM00530">
    <property type="entry name" value="HTH_XRE"/>
    <property type="match status" value="1"/>
</dbReference>
<dbReference type="Gene3D" id="1.10.260.40">
    <property type="entry name" value="lambda repressor-like DNA-binding domains"/>
    <property type="match status" value="1"/>
</dbReference>
<keyword evidence="3" id="KW-1185">Reference proteome</keyword>